<sequence length="313" mass="34831">MAECKNYMSMDTVYTYCDHGTDKQRVYMSESHGVINQKDKKPVLNANDYKYPENIKGYGYCKAQKAHSVLRRHRHKHGKYATPTTVCRPILEQAWQDCDPHYTIEGAPVVLDTSCLVCSRGGIIRFVKEGSEESKMQDASKDEYSAFRGINDALDKFDKAVAEHLPECMKDLKDVHLTLGNRENGLYANLYINAVDADYSVTEFKPKERDLTHENAIQSKTGAEVGFTHGDMNISAGGEVEAGKTKSGDISNPESPDAKVFVKGKVKDAEAEASIHADRKKEVNAQYGNFKITGEKDKDGKYSGAVSVSDKHD</sequence>
<gene>
    <name evidence="2" type="ORF">SAMN05216366_10620</name>
</gene>
<dbReference type="Pfam" id="PF14107">
    <property type="entry name" value="DUF4280"/>
    <property type="match status" value="1"/>
</dbReference>
<evidence type="ECO:0008006" key="4">
    <source>
        <dbReference type="Google" id="ProtNLM"/>
    </source>
</evidence>
<reference evidence="2 3" key="1">
    <citation type="submission" date="2016-10" db="EMBL/GenBank/DDBJ databases">
        <authorList>
            <person name="de Groot N.N."/>
        </authorList>
    </citation>
    <scope>NUCLEOTIDE SEQUENCE [LARGE SCALE GENOMIC DNA]</scope>
    <source>
        <strain evidence="2 3">S137</strain>
    </source>
</reference>
<dbReference type="Proteomes" id="UP000182412">
    <property type="component" value="Unassembled WGS sequence"/>
</dbReference>
<evidence type="ECO:0000313" key="3">
    <source>
        <dbReference type="Proteomes" id="UP000182412"/>
    </source>
</evidence>
<feature type="region of interest" description="Disordered" evidence="1">
    <location>
        <begin position="290"/>
        <end position="313"/>
    </location>
</feature>
<dbReference type="InterPro" id="IPR025460">
    <property type="entry name" value="DUF4280"/>
</dbReference>
<protein>
    <recommendedName>
        <fullName evidence="4">DUF4280 domain-containing protein</fullName>
    </recommendedName>
</protein>
<dbReference type="AlphaFoldDB" id="A0A1H0PUC0"/>
<name>A0A1H0PUC0_SELRU</name>
<organism evidence="2 3">
    <name type="scientific">Selenomonas ruminantium</name>
    <dbReference type="NCBI Taxonomy" id="971"/>
    <lineage>
        <taxon>Bacteria</taxon>
        <taxon>Bacillati</taxon>
        <taxon>Bacillota</taxon>
        <taxon>Negativicutes</taxon>
        <taxon>Selenomonadales</taxon>
        <taxon>Selenomonadaceae</taxon>
        <taxon>Selenomonas</taxon>
    </lineage>
</organism>
<evidence type="ECO:0000256" key="1">
    <source>
        <dbReference type="SAM" id="MobiDB-lite"/>
    </source>
</evidence>
<evidence type="ECO:0000313" key="2">
    <source>
        <dbReference type="EMBL" id="SDP08732.1"/>
    </source>
</evidence>
<dbReference type="EMBL" id="FNJQ01000006">
    <property type="protein sequence ID" value="SDP08732.1"/>
    <property type="molecule type" value="Genomic_DNA"/>
</dbReference>
<proteinExistence type="predicted"/>
<accession>A0A1H0PUC0</accession>